<name>A0A915JRV5_ROMCU</name>
<evidence type="ECO:0000313" key="1">
    <source>
        <dbReference type="Proteomes" id="UP000887565"/>
    </source>
</evidence>
<dbReference type="Proteomes" id="UP000887565">
    <property type="component" value="Unplaced"/>
</dbReference>
<evidence type="ECO:0000313" key="2">
    <source>
        <dbReference type="WBParaSite" id="nRc.2.0.1.t28838-RA"/>
    </source>
</evidence>
<dbReference type="AlphaFoldDB" id="A0A915JRV5"/>
<protein>
    <submittedName>
        <fullName evidence="2">Uncharacterized protein</fullName>
    </submittedName>
</protein>
<accession>A0A915JRV5</accession>
<sequence length="112" mass="12668">MCLADGNGEKLAQGIVVALRKDERIIQTPPIQLKGSSSALLLKKVSELNGTSQKLRLKIDVEETTSFQNRIAWLRHNKWVQQNSWVISGLILGTDTRDICNEKTSLYHTYDE</sequence>
<keyword evidence="1" id="KW-1185">Reference proteome</keyword>
<dbReference type="WBParaSite" id="nRc.2.0.1.t28838-RA">
    <property type="protein sequence ID" value="nRc.2.0.1.t28838-RA"/>
    <property type="gene ID" value="nRc.2.0.1.g28838"/>
</dbReference>
<organism evidence="1 2">
    <name type="scientific">Romanomermis culicivorax</name>
    <name type="common">Nematode worm</name>
    <dbReference type="NCBI Taxonomy" id="13658"/>
    <lineage>
        <taxon>Eukaryota</taxon>
        <taxon>Metazoa</taxon>
        <taxon>Ecdysozoa</taxon>
        <taxon>Nematoda</taxon>
        <taxon>Enoplea</taxon>
        <taxon>Dorylaimia</taxon>
        <taxon>Mermithida</taxon>
        <taxon>Mermithoidea</taxon>
        <taxon>Mermithidae</taxon>
        <taxon>Romanomermis</taxon>
    </lineage>
</organism>
<reference evidence="2" key="1">
    <citation type="submission" date="2022-11" db="UniProtKB">
        <authorList>
            <consortium name="WormBaseParasite"/>
        </authorList>
    </citation>
    <scope>IDENTIFICATION</scope>
</reference>
<proteinExistence type="predicted"/>